<feature type="chain" id="PRO_5007106819" description="PASTA domain-containing protein" evidence="2">
    <location>
        <begin position="43"/>
        <end position="219"/>
    </location>
</feature>
<proteinExistence type="predicted"/>
<dbReference type="Gene3D" id="3.30.10.20">
    <property type="match status" value="1"/>
</dbReference>
<dbReference type="PROSITE" id="PS51178">
    <property type="entry name" value="PASTA"/>
    <property type="match status" value="1"/>
</dbReference>
<evidence type="ECO:0000313" key="4">
    <source>
        <dbReference type="EMBL" id="KUN84218.1"/>
    </source>
</evidence>
<dbReference type="EMBL" id="LMWW01000018">
    <property type="protein sequence ID" value="KUN84218.1"/>
    <property type="molecule type" value="Genomic_DNA"/>
</dbReference>
<reference evidence="4 5" key="1">
    <citation type="submission" date="2015-10" db="EMBL/GenBank/DDBJ databases">
        <title>Draft genome sequence of Streptomyces griseoruber DSM 40281, type strain for the species Streptomyces griseoruber.</title>
        <authorList>
            <person name="Ruckert C."/>
            <person name="Winkler A."/>
            <person name="Kalinowski J."/>
            <person name="Kampfer P."/>
            <person name="Glaeser S."/>
        </authorList>
    </citation>
    <scope>NUCLEOTIDE SEQUENCE [LARGE SCALE GENOMIC DNA]</scope>
    <source>
        <strain evidence="4 5">DSM 40281</strain>
    </source>
</reference>
<feature type="domain" description="PASTA" evidence="3">
    <location>
        <begin position="146"/>
        <end position="210"/>
    </location>
</feature>
<accession>A0A101T255</accession>
<keyword evidence="2" id="KW-0732">Signal</keyword>
<evidence type="ECO:0000259" key="3">
    <source>
        <dbReference type="PROSITE" id="PS51178"/>
    </source>
</evidence>
<dbReference type="STRING" id="1943.AQJ64_15770"/>
<keyword evidence="5" id="KW-1185">Reference proteome</keyword>
<dbReference type="InterPro" id="IPR005543">
    <property type="entry name" value="PASTA_dom"/>
</dbReference>
<protein>
    <recommendedName>
        <fullName evidence="3">PASTA domain-containing protein</fullName>
    </recommendedName>
</protein>
<gene>
    <name evidence="4" type="ORF">AQJ64_15770</name>
</gene>
<evidence type="ECO:0000256" key="2">
    <source>
        <dbReference type="SAM" id="SignalP"/>
    </source>
</evidence>
<feature type="region of interest" description="Disordered" evidence="1">
    <location>
        <begin position="195"/>
        <end position="219"/>
    </location>
</feature>
<feature type="signal peptide" evidence="2">
    <location>
        <begin position="1"/>
        <end position="42"/>
    </location>
</feature>
<organism evidence="4 5">
    <name type="scientific">Streptomyces griseoruber</name>
    <dbReference type="NCBI Taxonomy" id="1943"/>
    <lineage>
        <taxon>Bacteria</taxon>
        <taxon>Bacillati</taxon>
        <taxon>Actinomycetota</taxon>
        <taxon>Actinomycetes</taxon>
        <taxon>Kitasatosporales</taxon>
        <taxon>Streptomycetaceae</taxon>
        <taxon>Streptomyces</taxon>
    </lineage>
</organism>
<comment type="caution">
    <text evidence="4">The sequence shown here is derived from an EMBL/GenBank/DDBJ whole genome shotgun (WGS) entry which is preliminary data.</text>
</comment>
<dbReference type="Proteomes" id="UP000052982">
    <property type="component" value="Unassembled WGS sequence"/>
</dbReference>
<dbReference type="SMART" id="SM00740">
    <property type="entry name" value="PASTA"/>
    <property type="match status" value="1"/>
</dbReference>
<name>A0A101T255_9ACTN</name>
<evidence type="ECO:0000256" key="1">
    <source>
        <dbReference type="SAM" id="MobiDB-lite"/>
    </source>
</evidence>
<dbReference type="AlphaFoldDB" id="A0A101T255"/>
<sequence length="219" mass="21741">MFAGAAAGLRRRAARAAGAPKAVVLVVAALVATAFAVTPAYADDPGLNCAVTATATVSVTPSPVVYGHNALVQWSADCVNNTAEDALVISGPGFNPSTTSFPVGGGSRTVFIDRPGTVGWDVTVVDLSSDTGFSRSLASVSASVTGVTTVPDVRGDTQAQATSALAAAGYVLGGVGSVVDCESVNRVRSQSPGAGTVLLPGSPVSITLGRRPTPPAECK</sequence>
<evidence type="ECO:0000313" key="5">
    <source>
        <dbReference type="Proteomes" id="UP000052982"/>
    </source>
</evidence>
<dbReference type="Pfam" id="PF03793">
    <property type="entry name" value="PASTA"/>
    <property type="match status" value="1"/>
</dbReference>